<dbReference type="Gene3D" id="3.40.50.300">
    <property type="entry name" value="P-loop containing nucleotide triphosphate hydrolases"/>
    <property type="match status" value="1"/>
</dbReference>
<dbReference type="NCBIfam" id="TIGR00678">
    <property type="entry name" value="holB"/>
    <property type="match status" value="1"/>
</dbReference>
<protein>
    <recommendedName>
        <fullName evidence="1">DNA-directed DNA polymerase</fullName>
        <ecNumber evidence="1">2.7.7.7</ecNumber>
    </recommendedName>
</protein>
<dbReference type="PANTHER" id="PTHR11669:SF8">
    <property type="entry name" value="DNA POLYMERASE III SUBUNIT DELTA"/>
    <property type="match status" value="1"/>
</dbReference>
<dbReference type="PANTHER" id="PTHR11669">
    <property type="entry name" value="REPLICATION FACTOR C / DNA POLYMERASE III GAMMA-TAU SUBUNIT"/>
    <property type="match status" value="1"/>
</dbReference>
<dbReference type="InterPro" id="IPR050238">
    <property type="entry name" value="DNA_Rep/Repair_Clamp_Loader"/>
</dbReference>
<proteinExistence type="predicted"/>
<dbReference type="SUPFAM" id="SSF52540">
    <property type="entry name" value="P-loop containing nucleoside triphosphate hydrolases"/>
    <property type="match status" value="1"/>
</dbReference>
<keyword evidence="2" id="KW-0239">DNA-directed DNA polymerase</keyword>
<dbReference type="GO" id="GO:0009360">
    <property type="term" value="C:DNA polymerase III complex"/>
    <property type="evidence" value="ECO:0007669"/>
    <property type="project" value="TreeGrafter"/>
</dbReference>
<keyword evidence="2" id="KW-0808">Transferase</keyword>
<sequence>MYPWLQVFQSQLNVSFAQQRFHHAQLFHGLEGVGKGALATNLANALLCANTQDTLTQCGNCKSCNLFNAQNHPDLFILSAEQSSIGVDEVRALNEFIFHSAQQGGNKVVVIEQIEKMTESATNALLKTLEEPALKRYILMTCDDLSKIKATILSRCNKVQVNIDDNHQIQMWLEQQGINTSLYPWIEGFCDQPLLLQRWLTLGILDSVDSLWKVAHDIVRISDIAALDGELNKDPSLLNVFSRFLMNATKQQLMAGQLNYVEYHHCAASIEKFLSDHRSVLGLNRNLSLSNLVFGLQSAMKQD</sequence>
<evidence type="ECO:0000256" key="2">
    <source>
        <dbReference type="ARBA" id="ARBA00022932"/>
    </source>
</evidence>
<dbReference type="GO" id="GO:0008408">
    <property type="term" value="F:3'-5' exonuclease activity"/>
    <property type="evidence" value="ECO:0007669"/>
    <property type="project" value="InterPro"/>
</dbReference>
<accession>A0A167IKY4</accession>
<dbReference type="GO" id="GO:0006261">
    <property type="term" value="P:DNA-templated DNA replication"/>
    <property type="evidence" value="ECO:0007669"/>
    <property type="project" value="TreeGrafter"/>
</dbReference>
<dbReference type="PATRIC" id="fig|1365257.3.peg.5029"/>
<evidence type="ECO:0000256" key="3">
    <source>
        <dbReference type="ARBA" id="ARBA00049244"/>
    </source>
</evidence>
<dbReference type="InterPro" id="IPR004622">
    <property type="entry name" value="DNA_pol_HolB"/>
</dbReference>
<organism evidence="4 5">
    <name type="scientific">Pseudoalteromonas luteoviolacea S4060-1</name>
    <dbReference type="NCBI Taxonomy" id="1365257"/>
    <lineage>
        <taxon>Bacteria</taxon>
        <taxon>Pseudomonadati</taxon>
        <taxon>Pseudomonadota</taxon>
        <taxon>Gammaproteobacteria</taxon>
        <taxon>Alteromonadales</taxon>
        <taxon>Pseudoalteromonadaceae</taxon>
        <taxon>Pseudoalteromonas</taxon>
    </lineage>
</organism>
<reference evidence="4 5" key="1">
    <citation type="submission" date="2013-07" db="EMBL/GenBank/DDBJ databases">
        <title>Comparative Genomic and Metabolomic Analysis of Twelve Strains of Pseudoalteromonas luteoviolacea.</title>
        <authorList>
            <person name="Vynne N.G."/>
            <person name="Mansson M."/>
            <person name="Gram L."/>
        </authorList>
    </citation>
    <scope>NUCLEOTIDE SEQUENCE [LARGE SCALE GENOMIC DNA]</scope>
    <source>
        <strain evidence="4 5">S4060-1</strain>
    </source>
</reference>
<dbReference type="Proteomes" id="UP000076661">
    <property type="component" value="Unassembled WGS sequence"/>
</dbReference>
<dbReference type="RefSeq" id="WP_063383087.1">
    <property type="nucleotide sequence ID" value="NZ_AUXX01000067.1"/>
</dbReference>
<dbReference type="AlphaFoldDB" id="A0A167IKY4"/>
<dbReference type="InterPro" id="IPR027417">
    <property type="entry name" value="P-loop_NTPase"/>
</dbReference>
<evidence type="ECO:0000256" key="1">
    <source>
        <dbReference type="ARBA" id="ARBA00012417"/>
    </source>
</evidence>
<evidence type="ECO:0000313" key="5">
    <source>
        <dbReference type="Proteomes" id="UP000076661"/>
    </source>
</evidence>
<comment type="caution">
    <text evidence="4">The sequence shown here is derived from an EMBL/GenBank/DDBJ whole genome shotgun (WGS) entry which is preliminary data.</text>
</comment>
<keyword evidence="2" id="KW-0548">Nucleotidyltransferase</keyword>
<comment type="catalytic activity">
    <reaction evidence="3">
        <text>DNA(n) + a 2'-deoxyribonucleoside 5'-triphosphate = DNA(n+1) + diphosphate</text>
        <dbReference type="Rhea" id="RHEA:22508"/>
        <dbReference type="Rhea" id="RHEA-COMP:17339"/>
        <dbReference type="Rhea" id="RHEA-COMP:17340"/>
        <dbReference type="ChEBI" id="CHEBI:33019"/>
        <dbReference type="ChEBI" id="CHEBI:61560"/>
        <dbReference type="ChEBI" id="CHEBI:173112"/>
        <dbReference type="EC" id="2.7.7.7"/>
    </reaction>
</comment>
<dbReference type="GO" id="GO:0003887">
    <property type="term" value="F:DNA-directed DNA polymerase activity"/>
    <property type="evidence" value="ECO:0007669"/>
    <property type="project" value="UniProtKB-KW"/>
</dbReference>
<dbReference type="EMBL" id="AUXX01000067">
    <property type="protein sequence ID" value="KZN59660.1"/>
    <property type="molecule type" value="Genomic_DNA"/>
</dbReference>
<dbReference type="Pfam" id="PF13177">
    <property type="entry name" value="DNA_pol3_delta2"/>
    <property type="match status" value="1"/>
</dbReference>
<gene>
    <name evidence="4" type="ORF">N478_08055</name>
</gene>
<name>A0A167IKY4_9GAMM</name>
<evidence type="ECO:0000313" key="4">
    <source>
        <dbReference type="EMBL" id="KZN59660.1"/>
    </source>
</evidence>
<dbReference type="EC" id="2.7.7.7" evidence="1"/>